<dbReference type="PANTHER" id="PTHR30572:SF4">
    <property type="entry name" value="ABC TRANSPORTER PERMEASE YTRF"/>
    <property type="match status" value="1"/>
</dbReference>
<comment type="caution">
    <text evidence="10">The sequence shown here is derived from an EMBL/GenBank/DDBJ whole genome shotgun (WGS) entry which is preliminary data.</text>
</comment>
<comment type="subcellular location">
    <subcellularLocation>
        <location evidence="1">Cell membrane</location>
        <topology evidence="1">Multi-pass membrane protein</topology>
    </subcellularLocation>
</comment>
<evidence type="ECO:0000313" key="10">
    <source>
        <dbReference type="EMBL" id="TDU81701.1"/>
    </source>
</evidence>
<evidence type="ECO:0000256" key="1">
    <source>
        <dbReference type="ARBA" id="ARBA00004651"/>
    </source>
</evidence>
<organism evidence="10 11">
    <name type="scientific">Prosthecobacter fusiformis</name>
    <dbReference type="NCBI Taxonomy" id="48464"/>
    <lineage>
        <taxon>Bacteria</taxon>
        <taxon>Pseudomonadati</taxon>
        <taxon>Verrucomicrobiota</taxon>
        <taxon>Verrucomicrobiia</taxon>
        <taxon>Verrucomicrobiales</taxon>
        <taxon>Verrucomicrobiaceae</taxon>
        <taxon>Prosthecobacter</taxon>
    </lineage>
</organism>
<feature type="domain" description="MacB-like periplasmic core" evidence="9">
    <location>
        <begin position="18"/>
        <end position="210"/>
    </location>
</feature>
<sequence>MTFFSIVVRGLLRRPVRTALTLVGISLGIAAVVALVGLSEGFEKSWQTGLKVRGTDIVVSNMGGAMVPKPFSPTVRDRVAKIPQVAETCMLMVELMSVEEAEMIMVSAREWGGFTWDNLQIISGRLPKDANEQAVVLGQTAAQVLKKKVGDSLLIEAAELNVVGIVNGGALVEDGSIILALPVLQTIMSSEDKINVVDVRAVPGLTEQELDALSERITTAIPEIRAVSVAHHFNNSQGFKMIRAMSWGTSLLAVLVGVLGVMNTMLMTVFERKQEICVLLAIGWKRGRIVRMVLLESAILGLAGGICGILLGIAGVKIMQATPAIRGLLEADLGAPLLLTALLISVIVGVLSGLYPAWRSSRLNPAAALNG</sequence>
<feature type="transmembrane region" description="Helical" evidence="7">
    <location>
        <begin position="333"/>
        <end position="355"/>
    </location>
</feature>
<dbReference type="PANTHER" id="PTHR30572">
    <property type="entry name" value="MEMBRANE COMPONENT OF TRANSPORTER-RELATED"/>
    <property type="match status" value="1"/>
</dbReference>
<dbReference type="AlphaFoldDB" id="A0A4R7SRF6"/>
<keyword evidence="5 7" id="KW-0472">Membrane</keyword>
<reference evidence="10 11" key="1">
    <citation type="submission" date="2019-03" db="EMBL/GenBank/DDBJ databases">
        <title>Genomic Encyclopedia of Archaeal and Bacterial Type Strains, Phase II (KMG-II): from individual species to whole genera.</title>
        <authorList>
            <person name="Goeker M."/>
        </authorList>
    </citation>
    <scope>NUCLEOTIDE SEQUENCE [LARGE SCALE GENOMIC DNA]</scope>
    <source>
        <strain evidence="10 11">ATCC 25309</strain>
    </source>
</reference>
<evidence type="ECO:0000256" key="4">
    <source>
        <dbReference type="ARBA" id="ARBA00022989"/>
    </source>
</evidence>
<name>A0A4R7SRF6_9BACT</name>
<dbReference type="Proteomes" id="UP000295662">
    <property type="component" value="Unassembled WGS sequence"/>
</dbReference>
<evidence type="ECO:0000256" key="5">
    <source>
        <dbReference type="ARBA" id="ARBA00023136"/>
    </source>
</evidence>
<dbReference type="Pfam" id="PF12704">
    <property type="entry name" value="MacB_PCD"/>
    <property type="match status" value="1"/>
</dbReference>
<evidence type="ECO:0000259" key="8">
    <source>
        <dbReference type="Pfam" id="PF02687"/>
    </source>
</evidence>
<gene>
    <name evidence="10" type="ORF">EI77_01011</name>
</gene>
<evidence type="ECO:0000259" key="9">
    <source>
        <dbReference type="Pfam" id="PF12704"/>
    </source>
</evidence>
<evidence type="ECO:0000313" key="11">
    <source>
        <dbReference type="Proteomes" id="UP000295662"/>
    </source>
</evidence>
<evidence type="ECO:0000256" key="6">
    <source>
        <dbReference type="ARBA" id="ARBA00038076"/>
    </source>
</evidence>
<dbReference type="Pfam" id="PF02687">
    <property type="entry name" value="FtsX"/>
    <property type="match status" value="1"/>
</dbReference>
<dbReference type="InterPro" id="IPR050250">
    <property type="entry name" value="Macrolide_Exporter_MacB"/>
</dbReference>
<feature type="transmembrane region" description="Helical" evidence="7">
    <location>
        <begin position="289"/>
        <end position="313"/>
    </location>
</feature>
<accession>A0A4R7SRF6</accession>
<evidence type="ECO:0000256" key="7">
    <source>
        <dbReference type="SAM" id="Phobius"/>
    </source>
</evidence>
<dbReference type="GO" id="GO:0005886">
    <property type="term" value="C:plasma membrane"/>
    <property type="evidence" value="ECO:0007669"/>
    <property type="project" value="UniProtKB-SubCell"/>
</dbReference>
<keyword evidence="2" id="KW-1003">Cell membrane</keyword>
<dbReference type="GO" id="GO:0022857">
    <property type="term" value="F:transmembrane transporter activity"/>
    <property type="evidence" value="ECO:0007669"/>
    <property type="project" value="TreeGrafter"/>
</dbReference>
<feature type="domain" description="ABC3 transporter permease C-terminal" evidence="8">
    <location>
        <begin position="250"/>
        <end position="365"/>
    </location>
</feature>
<dbReference type="RefSeq" id="WP_133793631.1">
    <property type="nucleotide sequence ID" value="NZ_SOCA01000001.1"/>
</dbReference>
<dbReference type="EMBL" id="SOCA01000001">
    <property type="protein sequence ID" value="TDU81701.1"/>
    <property type="molecule type" value="Genomic_DNA"/>
</dbReference>
<feature type="transmembrane region" description="Helical" evidence="7">
    <location>
        <begin position="20"/>
        <end position="38"/>
    </location>
</feature>
<keyword evidence="4 7" id="KW-1133">Transmembrane helix</keyword>
<proteinExistence type="inferred from homology"/>
<feature type="transmembrane region" description="Helical" evidence="7">
    <location>
        <begin position="244"/>
        <end position="269"/>
    </location>
</feature>
<keyword evidence="11" id="KW-1185">Reference proteome</keyword>
<protein>
    <submittedName>
        <fullName evidence="10">Putative ABC transport system permease protein</fullName>
    </submittedName>
</protein>
<dbReference type="InterPro" id="IPR025857">
    <property type="entry name" value="MacB_PCD"/>
</dbReference>
<evidence type="ECO:0000256" key="2">
    <source>
        <dbReference type="ARBA" id="ARBA00022475"/>
    </source>
</evidence>
<evidence type="ECO:0000256" key="3">
    <source>
        <dbReference type="ARBA" id="ARBA00022692"/>
    </source>
</evidence>
<keyword evidence="3 7" id="KW-0812">Transmembrane</keyword>
<dbReference type="OrthoDB" id="239678at2"/>
<dbReference type="InterPro" id="IPR003838">
    <property type="entry name" value="ABC3_permease_C"/>
</dbReference>
<comment type="similarity">
    <text evidence="6">Belongs to the ABC-4 integral membrane protein family.</text>
</comment>